<organism evidence="3 5">
    <name type="scientific">Cucumis melo var. makuwa</name>
    <name type="common">Oriental melon</name>
    <dbReference type="NCBI Taxonomy" id="1194695"/>
    <lineage>
        <taxon>Eukaryota</taxon>
        <taxon>Viridiplantae</taxon>
        <taxon>Streptophyta</taxon>
        <taxon>Embryophyta</taxon>
        <taxon>Tracheophyta</taxon>
        <taxon>Spermatophyta</taxon>
        <taxon>Magnoliopsida</taxon>
        <taxon>eudicotyledons</taxon>
        <taxon>Gunneridae</taxon>
        <taxon>Pentapetalae</taxon>
        <taxon>rosids</taxon>
        <taxon>fabids</taxon>
        <taxon>Cucurbitales</taxon>
        <taxon>Cucurbitaceae</taxon>
        <taxon>Benincaseae</taxon>
        <taxon>Cucumis</taxon>
    </lineage>
</organism>
<evidence type="ECO:0000313" key="2">
    <source>
        <dbReference type="EMBL" id="KAA0047070.1"/>
    </source>
</evidence>
<sequence length="59" mass="6549">MIMMTNRSDRGVPLGSPKTRDVPTGSQIAHVGERPSLRAEVEVRAEGSWRMTRSDRGEP</sequence>
<name>A0A5D3BZU7_CUCMM</name>
<dbReference type="EMBL" id="SSTD01013989">
    <property type="protein sequence ID" value="TYK05087.1"/>
    <property type="molecule type" value="Genomic_DNA"/>
</dbReference>
<proteinExistence type="predicted"/>
<dbReference type="EMBL" id="SSTE01013512">
    <property type="protein sequence ID" value="KAA0047070.1"/>
    <property type="molecule type" value="Genomic_DNA"/>
</dbReference>
<evidence type="ECO:0000313" key="4">
    <source>
        <dbReference type="Proteomes" id="UP000321393"/>
    </source>
</evidence>
<gene>
    <name evidence="3" type="ORF">E5676_scaffold1317G00620</name>
    <name evidence="2" type="ORF">E6C27_scaffold466G00280</name>
</gene>
<protein>
    <submittedName>
        <fullName evidence="3">Uncharacterized protein</fullName>
    </submittedName>
</protein>
<accession>A0A5D3BZU7</accession>
<evidence type="ECO:0000256" key="1">
    <source>
        <dbReference type="SAM" id="MobiDB-lite"/>
    </source>
</evidence>
<reference evidence="4 5" key="1">
    <citation type="submission" date="2019-08" db="EMBL/GenBank/DDBJ databases">
        <title>Draft genome sequences of two oriental melons (Cucumis melo L. var makuwa).</title>
        <authorList>
            <person name="Kwon S.-Y."/>
        </authorList>
    </citation>
    <scope>NUCLEOTIDE SEQUENCE [LARGE SCALE GENOMIC DNA]</scope>
    <source>
        <strain evidence="5">cv. Chang Bougi</strain>
        <strain evidence="4">cv. SW 3</strain>
        <tissue evidence="3">Leaf</tissue>
    </source>
</reference>
<dbReference type="Proteomes" id="UP000321947">
    <property type="component" value="Unassembled WGS sequence"/>
</dbReference>
<dbReference type="Proteomes" id="UP000321393">
    <property type="component" value="Unassembled WGS sequence"/>
</dbReference>
<comment type="caution">
    <text evidence="3">The sequence shown here is derived from an EMBL/GenBank/DDBJ whole genome shotgun (WGS) entry which is preliminary data.</text>
</comment>
<feature type="region of interest" description="Disordered" evidence="1">
    <location>
        <begin position="1"/>
        <end position="27"/>
    </location>
</feature>
<evidence type="ECO:0000313" key="5">
    <source>
        <dbReference type="Proteomes" id="UP000321947"/>
    </source>
</evidence>
<dbReference type="AlphaFoldDB" id="A0A5D3BZU7"/>
<evidence type="ECO:0000313" key="3">
    <source>
        <dbReference type="EMBL" id="TYK05087.1"/>
    </source>
</evidence>